<dbReference type="EMBL" id="KB870808">
    <property type="protein sequence ID" value="EOA26790.1"/>
    <property type="molecule type" value="Genomic_DNA"/>
</dbReference>
<sequence>MGAEEVPSAFFSSDVVDNAELSDTALVAAIRKALASAQCEDTDHYNQLVQLMYIKKESADDDVDVVAQRETLLKILSRSVACLDEVHHKRLLQLIFGTRIWDHIPNVNVMYALLDLIVSLATTSGKYLIYCLDMLVSNLRSHPHKLNSSKMLEVLSRVHAALDKISCLVPIAPSKLLPILALRMPSLYEKDHVVAPYVENLLKLENSSIGKVIGNGILRMVMERLRDLDLEIGWDDILQDDSSIAMFDMELDVEGTMNEGEEFPVRSLNKNGNVVSELFDDLMVLSFKHLESCQDAGRLDEVFENLFESFENLILNTQKLKVSQFLMFYACSLDTENCGVKFASKLLDIYLSSKNPQVTRTNAVAYLASYLARAEFLPASFVASMLKRLVGECADYCRQCNHDASPEAHQVFYSGCQAILHVFCFRMSSILNVPHFQSQLIPLESVLSHKLDPLRVCLPSVVSQFLYQAKASGLFIVLDAFILDELSKSELSRALGGFFPFDRCLLKNSNRYISRVKRTYDEDDDQEFSPEVTVYGDTDCEDNVVLDNEVNKMSITPKHSFMHETERLLKMPSKIRPSTCPRESL</sequence>
<dbReference type="STRING" id="81985.R0HNG0"/>
<evidence type="ECO:0000313" key="3">
    <source>
        <dbReference type="Proteomes" id="UP000029121"/>
    </source>
</evidence>
<dbReference type="Pfam" id="PF05327">
    <property type="entry name" value="RRN3"/>
    <property type="match status" value="1"/>
</dbReference>
<dbReference type="eggNOG" id="KOG2434">
    <property type="taxonomic scope" value="Eukaryota"/>
</dbReference>
<comment type="similarity">
    <text evidence="1">Belongs to the RRN3 family.</text>
</comment>
<dbReference type="Proteomes" id="UP000029121">
    <property type="component" value="Unassembled WGS sequence"/>
</dbReference>
<dbReference type="GO" id="GO:0001181">
    <property type="term" value="F:RNA polymerase I general transcription initiation factor activity"/>
    <property type="evidence" value="ECO:0007669"/>
    <property type="project" value="InterPro"/>
</dbReference>
<accession>R0HNG0</accession>
<organism evidence="2 3">
    <name type="scientific">Capsella rubella</name>
    <dbReference type="NCBI Taxonomy" id="81985"/>
    <lineage>
        <taxon>Eukaryota</taxon>
        <taxon>Viridiplantae</taxon>
        <taxon>Streptophyta</taxon>
        <taxon>Embryophyta</taxon>
        <taxon>Tracheophyta</taxon>
        <taxon>Spermatophyta</taxon>
        <taxon>Magnoliopsida</taxon>
        <taxon>eudicotyledons</taxon>
        <taxon>Gunneridae</taxon>
        <taxon>Pentapetalae</taxon>
        <taxon>rosids</taxon>
        <taxon>malvids</taxon>
        <taxon>Brassicales</taxon>
        <taxon>Brassicaceae</taxon>
        <taxon>Camelineae</taxon>
        <taxon>Capsella</taxon>
    </lineage>
</organism>
<dbReference type="InterPro" id="IPR007991">
    <property type="entry name" value="RNA_pol_I_trans_ini_fac_RRN3"/>
</dbReference>
<dbReference type="AlphaFoldDB" id="R0HNG0"/>
<gene>
    <name evidence="2" type="ORF">CARUB_v10022885mg</name>
</gene>
<reference evidence="3" key="1">
    <citation type="journal article" date="2013" name="Nat. Genet.">
        <title>The Capsella rubella genome and the genomic consequences of rapid mating system evolution.</title>
        <authorList>
            <person name="Slotte T."/>
            <person name="Hazzouri K.M."/>
            <person name="Agren J.A."/>
            <person name="Koenig D."/>
            <person name="Maumus F."/>
            <person name="Guo Y.L."/>
            <person name="Steige K."/>
            <person name="Platts A.E."/>
            <person name="Escobar J.S."/>
            <person name="Newman L.K."/>
            <person name="Wang W."/>
            <person name="Mandakova T."/>
            <person name="Vello E."/>
            <person name="Smith L.M."/>
            <person name="Henz S.R."/>
            <person name="Steffen J."/>
            <person name="Takuno S."/>
            <person name="Brandvain Y."/>
            <person name="Coop G."/>
            <person name="Andolfatto P."/>
            <person name="Hu T.T."/>
            <person name="Blanchette M."/>
            <person name="Clark R.M."/>
            <person name="Quesneville H."/>
            <person name="Nordborg M."/>
            <person name="Gaut B.S."/>
            <person name="Lysak M.A."/>
            <person name="Jenkins J."/>
            <person name="Grimwood J."/>
            <person name="Chapman J."/>
            <person name="Prochnik S."/>
            <person name="Shu S."/>
            <person name="Rokhsar D."/>
            <person name="Schmutz J."/>
            <person name="Weigel D."/>
            <person name="Wright S.I."/>
        </authorList>
    </citation>
    <scope>NUCLEOTIDE SEQUENCE [LARGE SCALE GENOMIC DNA]</scope>
    <source>
        <strain evidence="3">cv. Monte Gargano</strain>
    </source>
</reference>
<evidence type="ECO:0008006" key="4">
    <source>
        <dbReference type="Google" id="ProtNLM"/>
    </source>
</evidence>
<dbReference type="PANTHER" id="PTHR12790:SF0">
    <property type="entry name" value="RNA POLYMERASE I-SPECIFIC TRANSCRIPTION INITIATION FACTOR RRN3-RELATED"/>
    <property type="match status" value="1"/>
</dbReference>
<dbReference type="PANTHER" id="PTHR12790">
    <property type="entry name" value="TRANSCRIPTION INITIATION FACTOR IA RRN3"/>
    <property type="match status" value="1"/>
</dbReference>
<protein>
    <recommendedName>
        <fullName evidence="4">RNA polymerase I-specific transcription initiation factor RRN3</fullName>
    </recommendedName>
</protein>
<evidence type="ECO:0000313" key="2">
    <source>
        <dbReference type="EMBL" id="EOA26790.1"/>
    </source>
</evidence>
<dbReference type="GO" id="GO:0005634">
    <property type="term" value="C:nucleus"/>
    <property type="evidence" value="ECO:0007669"/>
    <property type="project" value="TreeGrafter"/>
</dbReference>
<dbReference type="GO" id="GO:0006361">
    <property type="term" value="P:transcription initiation at RNA polymerase I promoter"/>
    <property type="evidence" value="ECO:0007669"/>
    <property type="project" value="InterPro"/>
</dbReference>
<evidence type="ECO:0000256" key="1">
    <source>
        <dbReference type="ARBA" id="ARBA00010098"/>
    </source>
</evidence>
<proteinExistence type="inferred from homology"/>
<keyword evidence="3" id="KW-1185">Reference proteome</keyword>
<name>R0HNG0_9BRAS</name>
<dbReference type="GO" id="GO:0001042">
    <property type="term" value="F:RNA polymerase I core binding"/>
    <property type="evidence" value="ECO:0007669"/>
    <property type="project" value="TreeGrafter"/>
</dbReference>